<feature type="region of interest" description="Disordered" evidence="1">
    <location>
        <begin position="287"/>
        <end position="330"/>
    </location>
</feature>
<protein>
    <submittedName>
        <fullName evidence="2">Uncharacterized protein</fullName>
    </submittedName>
</protein>
<name>A0A6A5RBQ9_9PLEO</name>
<feature type="compositionally biased region" description="Basic and acidic residues" evidence="1">
    <location>
        <begin position="130"/>
        <end position="144"/>
    </location>
</feature>
<dbReference type="OrthoDB" id="10595702at2759"/>
<dbReference type="Proteomes" id="UP000800082">
    <property type="component" value="Unassembled WGS sequence"/>
</dbReference>
<accession>A0A6A5RBQ9</accession>
<evidence type="ECO:0000313" key="3">
    <source>
        <dbReference type="Proteomes" id="UP000800082"/>
    </source>
</evidence>
<feature type="compositionally biased region" description="Basic and acidic residues" evidence="1">
    <location>
        <begin position="200"/>
        <end position="211"/>
    </location>
</feature>
<evidence type="ECO:0000256" key="1">
    <source>
        <dbReference type="SAM" id="MobiDB-lite"/>
    </source>
</evidence>
<dbReference type="EMBL" id="ML978987">
    <property type="protein sequence ID" value="KAF1925082.1"/>
    <property type="molecule type" value="Genomic_DNA"/>
</dbReference>
<feature type="compositionally biased region" description="Acidic residues" evidence="1">
    <location>
        <begin position="224"/>
        <end position="238"/>
    </location>
</feature>
<dbReference type="GeneID" id="54355190"/>
<reference evidence="2" key="1">
    <citation type="journal article" date="2020" name="Stud. Mycol.">
        <title>101 Dothideomycetes genomes: a test case for predicting lifestyles and emergence of pathogens.</title>
        <authorList>
            <person name="Haridas S."/>
            <person name="Albert R."/>
            <person name="Binder M."/>
            <person name="Bloem J."/>
            <person name="Labutti K."/>
            <person name="Salamov A."/>
            <person name="Andreopoulos B."/>
            <person name="Baker S."/>
            <person name="Barry K."/>
            <person name="Bills G."/>
            <person name="Bluhm B."/>
            <person name="Cannon C."/>
            <person name="Castanera R."/>
            <person name="Culley D."/>
            <person name="Daum C."/>
            <person name="Ezra D."/>
            <person name="Gonzalez J."/>
            <person name="Henrissat B."/>
            <person name="Kuo A."/>
            <person name="Liang C."/>
            <person name="Lipzen A."/>
            <person name="Lutzoni F."/>
            <person name="Magnuson J."/>
            <person name="Mondo S."/>
            <person name="Nolan M."/>
            <person name="Ohm R."/>
            <person name="Pangilinan J."/>
            <person name="Park H.-J."/>
            <person name="Ramirez L."/>
            <person name="Alfaro M."/>
            <person name="Sun H."/>
            <person name="Tritt A."/>
            <person name="Yoshinaga Y."/>
            <person name="Zwiers L.-H."/>
            <person name="Turgeon B."/>
            <person name="Goodwin S."/>
            <person name="Spatafora J."/>
            <person name="Crous P."/>
            <person name="Grigoriev I."/>
        </authorList>
    </citation>
    <scope>NUCLEOTIDE SEQUENCE</scope>
    <source>
        <strain evidence="2">CBS 183.55</strain>
    </source>
</reference>
<sequence length="385" mass="42988">MAGKRPEIAAAVLTQAKQDALEAIRASWKIAHVSDMLSKEARKIFKQEPPNDDFFEEPTLALLQELAKRTENRKGQVRIKLEHRWSARAHHRADGPHNAGEIRVGRVDAVKNKHLRADIEEFICEFKPRGEDRTEDGDRGERSAYTDSGVAENSIFSKPKTLTSSARGGTATKLKRGNSVEVQPKKRHTISKPTRTPVAKPEDDASEHNSPGDDETEVDKSDPSDDELSSSSSDDDDDPRVPADRALSFIRLAWPWYQTENEPFDFSILPQHAYAPQTDYPAIPFQYQQSSQNDPNAGGDKAKRNPGKKRSSNRADIRAKPPLPKQKSDLRIPPDHAVFIIKSAWRLPVLQNSLTSSQNIATTPAPDTSPTRSGAFAIFSWRFKS</sequence>
<gene>
    <name evidence="2" type="ORF">M421DRAFT_8168</name>
</gene>
<dbReference type="RefSeq" id="XP_033445334.1">
    <property type="nucleotide sequence ID" value="XM_033597523.1"/>
</dbReference>
<keyword evidence="3" id="KW-1185">Reference proteome</keyword>
<proteinExistence type="predicted"/>
<feature type="compositionally biased region" description="Polar residues" evidence="1">
    <location>
        <begin position="154"/>
        <end position="167"/>
    </location>
</feature>
<organism evidence="2 3">
    <name type="scientific">Didymella exigua CBS 183.55</name>
    <dbReference type="NCBI Taxonomy" id="1150837"/>
    <lineage>
        <taxon>Eukaryota</taxon>
        <taxon>Fungi</taxon>
        <taxon>Dikarya</taxon>
        <taxon>Ascomycota</taxon>
        <taxon>Pezizomycotina</taxon>
        <taxon>Dothideomycetes</taxon>
        <taxon>Pleosporomycetidae</taxon>
        <taxon>Pleosporales</taxon>
        <taxon>Pleosporineae</taxon>
        <taxon>Didymellaceae</taxon>
        <taxon>Didymella</taxon>
    </lineage>
</organism>
<evidence type="ECO:0000313" key="2">
    <source>
        <dbReference type="EMBL" id="KAF1925082.1"/>
    </source>
</evidence>
<dbReference type="AlphaFoldDB" id="A0A6A5RBQ9"/>
<feature type="region of interest" description="Disordered" evidence="1">
    <location>
        <begin position="130"/>
        <end position="242"/>
    </location>
</feature>